<dbReference type="RefSeq" id="WP_143235746.1">
    <property type="nucleotide sequence ID" value="NZ_VJWL01000002.1"/>
</dbReference>
<evidence type="ECO:0000256" key="2">
    <source>
        <dbReference type="ARBA" id="ARBA00023315"/>
    </source>
</evidence>
<evidence type="ECO:0000313" key="5">
    <source>
        <dbReference type="Proteomes" id="UP000320359"/>
    </source>
</evidence>
<name>A0A552X135_9GAMM</name>
<dbReference type="Proteomes" id="UP000320359">
    <property type="component" value="Unassembled WGS sequence"/>
</dbReference>
<dbReference type="EMBL" id="VJWL01000002">
    <property type="protein sequence ID" value="TRW48760.1"/>
    <property type="molecule type" value="Genomic_DNA"/>
</dbReference>
<keyword evidence="5" id="KW-1185">Reference proteome</keyword>
<dbReference type="InterPro" id="IPR000182">
    <property type="entry name" value="GNAT_dom"/>
</dbReference>
<evidence type="ECO:0000259" key="3">
    <source>
        <dbReference type="PROSITE" id="PS51186"/>
    </source>
</evidence>
<feature type="domain" description="N-acetyltransferase" evidence="3">
    <location>
        <begin position="5"/>
        <end position="160"/>
    </location>
</feature>
<dbReference type="PANTHER" id="PTHR43877:SF2">
    <property type="entry name" value="AMINOALKYLPHOSPHONATE N-ACETYLTRANSFERASE-RELATED"/>
    <property type="match status" value="1"/>
</dbReference>
<dbReference type="Gene3D" id="3.40.630.30">
    <property type="match status" value="1"/>
</dbReference>
<reference evidence="4 5" key="1">
    <citation type="submission" date="2019-07" db="EMBL/GenBank/DDBJ databases">
        <authorList>
            <person name="Yang M."/>
            <person name="Zhao D."/>
            <person name="Xiang H."/>
        </authorList>
    </citation>
    <scope>NUCLEOTIDE SEQUENCE [LARGE SCALE GENOMIC DNA]</scope>
    <source>
        <strain evidence="4 5">IM1326</strain>
    </source>
</reference>
<keyword evidence="2" id="KW-0012">Acyltransferase</keyword>
<dbReference type="Pfam" id="PF00583">
    <property type="entry name" value="Acetyltransf_1"/>
    <property type="match status" value="1"/>
</dbReference>
<dbReference type="GO" id="GO:0016747">
    <property type="term" value="F:acyltransferase activity, transferring groups other than amino-acyl groups"/>
    <property type="evidence" value="ECO:0007669"/>
    <property type="project" value="InterPro"/>
</dbReference>
<accession>A0A552X135</accession>
<organism evidence="4 5">
    <name type="scientific">Aliidiomarina halalkaliphila</name>
    <dbReference type="NCBI Taxonomy" id="2593535"/>
    <lineage>
        <taxon>Bacteria</taxon>
        <taxon>Pseudomonadati</taxon>
        <taxon>Pseudomonadota</taxon>
        <taxon>Gammaproteobacteria</taxon>
        <taxon>Alteromonadales</taxon>
        <taxon>Idiomarinaceae</taxon>
        <taxon>Aliidiomarina</taxon>
    </lineage>
</organism>
<evidence type="ECO:0000313" key="4">
    <source>
        <dbReference type="EMBL" id="TRW48760.1"/>
    </source>
</evidence>
<dbReference type="InterPro" id="IPR016181">
    <property type="entry name" value="Acyl_CoA_acyltransferase"/>
</dbReference>
<sequence length="160" mass="17370">MLRIEAVDYQNPSHVAALLSMLDHYAQDPMGGGDPLPEATREKLAAEMAKRPHVWSLLAWNDAGEPVGLVNCVEGFSTFAASSVCNIHDIAVRAGYRGQGVAQQLLAAVAEKAKARGCCKLTLEVLDGNEPAKLAYQKFGFKPYELDASMGKAEFWQAYL</sequence>
<dbReference type="OrthoDB" id="9799601at2"/>
<keyword evidence="1 4" id="KW-0808">Transferase</keyword>
<dbReference type="CDD" id="cd04301">
    <property type="entry name" value="NAT_SF"/>
    <property type="match status" value="1"/>
</dbReference>
<gene>
    <name evidence="4" type="ORF">FM042_07185</name>
</gene>
<dbReference type="PANTHER" id="PTHR43877">
    <property type="entry name" value="AMINOALKYLPHOSPHONATE N-ACETYLTRANSFERASE-RELATED-RELATED"/>
    <property type="match status" value="1"/>
</dbReference>
<comment type="caution">
    <text evidence="4">The sequence shown here is derived from an EMBL/GenBank/DDBJ whole genome shotgun (WGS) entry which is preliminary data.</text>
</comment>
<dbReference type="PROSITE" id="PS51186">
    <property type="entry name" value="GNAT"/>
    <property type="match status" value="1"/>
</dbReference>
<proteinExistence type="predicted"/>
<dbReference type="AlphaFoldDB" id="A0A552X135"/>
<dbReference type="SUPFAM" id="SSF55729">
    <property type="entry name" value="Acyl-CoA N-acyltransferases (Nat)"/>
    <property type="match status" value="1"/>
</dbReference>
<dbReference type="InterPro" id="IPR050832">
    <property type="entry name" value="Bact_Acetyltransf"/>
</dbReference>
<protein>
    <submittedName>
        <fullName evidence="4">GNAT family N-acetyltransferase</fullName>
    </submittedName>
</protein>
<evidence type="ECO:0000256" key="1">
    <source>
        <dbReference type="ARBA" id="ARBA00022679"/>
    </source>
</evidence>